<dbReference type="GO" id="GO:0140359">
    <property type="term" value="F:ABC-type transporter activity"/>
    <property type="evidence" value="ECO:0007669"/>
    <property type="project" value="InterPro"/>
</dbReference>
<dbReference type="InterPro" id="IPR003593">
    <property type="entry name" value="AAA+_ATPase"/>
</dbReference>
<dbReference type="InterPro" id="IPR011992">
    <property type="entry name" value="EF-hand-dom_pair"/>
</dbReference>
<dbReference type="PROSITE" id="PS00211">
    <property type="entry name" value="ABC_TRANSPORTER_1"/>
    <property type="match status" value="1"/>
</dbReference>
<feature type="transmembrane region" description="Helical" evidence="9">
    <location>
        <begin position="1235"/>
        <end position="1258"/>
    </location>
</feature>
<dbReference type="InterPro" id="IPR003439">
    <property type="entry name" value="ABC_transporter-like_ATP-bd"/>
</dbReference>
<dbReference type="Proteomes" id="UP001472866">
    <property type="component" value="Chromosome 10"/>
</dbReference>
<feature type="transmembrane region" description="Helical" evidence="9">
    <location>
        <begin position="1018"/>
        <end position="1038"/>
    </location>
</feature>
<keyword evidence="7 9" id="KW-1133">Transmembrane helix</keyword>
<dbReference type="InterPro" id="IPR013525">
    <property type="entry name" value="ABC2_TM"/>
</dbReference>
<dbReference type="InterPro" id="IPR017871">
    <property type="entry name" value="ABC_transporter-like_CS"/>
</dbReference>
<feature type="domain" description="EF-hand" evidence="11">
    <location>
        <begin position="852"/>
        <end position="887"/>
    </location>
</feature>
<reference evidence="13" key="1">
    <citation type="submission" date="2021-01" db="EMBL/GenBank/DDBJ databases">
        <authorList>
            <person name="Corre E."/>
            <person name="Pelletier E."/>
            <person name="Niang G."/>
            <person name="Scheremetjew M."/>
            <person name="Finn R."/>
            <person name="Kale V."/>
            <person name="Holt S."/>
            <person name="Cochrane G."/>
            <person name="Meng A."/>
            <person name="Brown T."/>
            <person name="Cohen L."/>
        </authorList>
    </citation>
    <scope>NUCLEOTIDE SEQUENCE</scope>
    <source>
        <strain evidence="13">RCC1871</strain>
    </source>
</reference>
<dbReference type="GO" id="GO:0005524">
    <property type="term" value="F:ATP binding"/>
    <property type="evidence" value="ECO:0007669"/>
    <property type="project" value="UniProtKB-KW"/>
</dbReference>
<dbReference type="AlphaFoldDB" id="A0A7S3CFY7"/>
<feature type="domain" description="EF-hand" evidence="11">
    <location>
        <begin position="888"/>
        <end position="923"/>
    </location>
</feature>
<feature type="transmembrane region" description="Helical" evidence="9">
    <location>
        <begin position="1053"/>
        <end position="1072"/>
    </location>
</feature>
<evidence type="ECO:0000313" key="13">
    <source>
        <dbReference type="EMBL" id="CAE0195140.1"/>
    </source>
</evidence>
<evidence type="ECO:0000256" key="4">
    <source>
        <dbReference type="ARBA" id="ARBA00022741"/>
    </source>
</evidence>
<dbReference type="InterPro" id="IPR027417">
    <property type="entry name" value="P-loop_NTPase"/>
</dbReference>
<keyword evidence="3 9" id="KW-0812">Transmembrane</keyword>
<accession>A0A7S3CFY7</accession>
<evidence type="ECO:0000256" key="7">
    <source>
        <dbReference type="ARBA" id="ARBA00022989"/>
    </source>
</evidence>
<dbReference type="InterPro" id="IPR018247">
    <property type="entry name" value="EF_Hand_1_Ca_BS"/>
</dbReference>
<dbReference type="PANTHER" id="PTHR48041:SF91">
    <property type="entry name" value="ABC TRANSPORTER G FAMILY MEMBER 28"/>
    <property type="match status" value="1"/>
</dbReference>
<evidence type="ECO:0000313" key="14">
    <source>
        <dbReference type="EMBL" id="WZN64667.1"/>
    </source>
</evidence>
<dbReference type="Pfam" id="PF01061">
    <property type="entry name" value="ABC2_membrane"/>
    <property type="match status" value="1"/>
</dbReference>
<evidence type="ECO:0000256" key="3">
    <source>
        <dbReference type="ARBA" id="ARBA00022692"/>
    </source>
</evidence>
<dbReference type="GO" id="GO:0005509">
    <property type="term" value="F:calcium ion binding"/>
    <property type="evidence" value="ECO:0007669"/>
    <property type="project" value="InterPro"/>
</dbReference>
<evidence type="ECO:0000256" key="10">
    <source>
        <dbReference type="SAM" id="SignalP"/>
    </source>
</evidence>
<feature type="chain" id="PRO_5044661287" evidence="10">
    <location>
        <begin position="26"/>
        <end position="1263"/>
    </location>
</feature>
<dbReference type="InterPro" id="IPR043926">
    <property type="entry name" value="ABCG_dom"/>
</dbReference>
<dbReference type="GO" id="GO:0016887">
    <property type="term" value="F:ATP hydrolysis activity"/>
    <property type="evidence" value="ECO:0007669"/>
    <property type="project" value="InterPro"/>
</dbReference>
<dbReference type="PROSITE" id="PS51257">
    <property type="entry name" value="PROKAR_LIPOPROTEIN"/>
    <property type="match status" value="1"/>
</dbReference>
<dbReference type="SUPFAM" id="SSF47473">
    <property type="entry name" value="EF-hand"/>
    <property type="match status" value="1"/>
</dbReference>
<proteinExistence type="predicted"/>
<keyword evidence="8 9" id="KW-0472">Membrane</keyword>
<protein>
    <submittedName>
        <fullName evidence="14">ABC transporter</fullName>
    </submittedName>
</protein>
<name>A0A7S3CFY7_9CHLO</name>
<evidence type="ECO:0000256" key="6">
    <source>
        <dbReference type="ARBA" id="ARBA00022840"/>
    </source>
</evidence>
<dbReference type="Pfam" id="PF13499">
    <property type="entry name" value="EF-hand_7"/>
    <property type="match status" value="1"/>
</dbReference>
<dbReference type="PANTHER" id="PTHR48041">
    <property type="entry name" value="ABC TRANSPORTER G FAMILY MEMBER 28"/>
    <property type="match status" value="1"/>
</dbReference>
<evidence type="ECO:0000259" key="11">
    <source>
        <dbReference type="PROSITE" id="PS50222"/>
    </source>
</evidence>
<evidence type="ECO:0000256" key="2">
    <source>
        <dbReference type="ARBA" id="ARBA00022448"/>
    </source>
</evidence>
<feature type="domain" description="ABC transporter" evidence="12">
    <location>
        <begin position="443"/>
        <end position="721"/>
    </location>
</feature>
<dbReference type="GO" id="GO:0016020">
    <property type="term" value="C:membrane"/>
    <property type="evidence" value="ECO:0007669"/>
    <property type="project" value="UniProtKB-SubCell"/>
</dbReference>
<keyword evidence="6" id="KW-0067">ATP-binding</keyword>
<dbReference type="SMART" id="SM00382">
    <property type="entry name" value="AAA"/>
    <property type="match status" value="1"/>
</dbReference>
<dbReference type="Pfam" id="PF00005">
    <property type="entry name" value="ABC_tran"/>
    <property type="match status" value="1"/>
</dbReference>
<keyword evidence="5" id="KW-0106">Calcium</keyword>
<sequence length="1263" mass="139097">MPRPTPPHLLVLVVAACLVAAGAYAKDAEVRRDLGKRDEERSKEVVYAEFDDRLEADILNALCVPEGGEGPEKDGKKIPLPLFCGTMSDNFTDYAQIAQEAQLSIKMPSKVPGEPDTGAGWYPNNYVAGDWEKCRKVDPKENPEFCTLNDLVVIPTSVFANGEKWNNQVLGRPNPYNRFGDSFIGQIFKESELGDEDFAPGISLTTESCEQRCREGYQCMPSLELALASQGQLGRCEPCERGTLCPSGTLHDGGLALGSSRLNHCPPGFFCPNSTKAFVCPAGYFCPLGSHKPFSCDGMAVGDNVKLEGNYCPRASSTPFGLCPKGWYCPDSSEAVRCPEGHYCEKQSREPRECPPLTNCPAGSSRHDISWYLLIGLGVLFGGFLIFLLVLLVWIRISQRRVLREARKAEKQSTLLRAIGVKLGLTAEQMSYASHLKGFSSNVRLVDIVVDGFSIALRSRGKTKLILRDVCVAFRASTLNIILGSSGAGKTTFLKALVGKFSGNSFPQGEIRFEFKNHPVTVDLIRGTERRGCACSRSITKLRARETAVRLGVGYVAQDNVVHEILTVHENIAYSARMRLGASLSAKTKQEIIQDTITVLGLNHIQNAKVGNPLSPAGSISGGEARRVSIGLELVACPSLLILDEPTSGLDAVAANEVMSSLNKMSDLGVTVVASLHQPRYSTFLLFDSLHLFMRGGYVVYSGPTAGALPYFTKIGFKLHQNENPADFMLDVIAGLIDLPGNDNFKPMDLVAMWEEAGGKCNTSRSARQGKMRSNFDFGGAEGGEGKSWVSQDDSMVSQRSMGFAEMEALDSLEDSEASRTYECADPLSAERTVPSGVKGVRRSASVVPTPRWLGTLGEQFDQLDTKRDGYVDNENMMEFLKSIGHECSVEEAEQLVGHFDVDGDGRIERKDFMMKWTKNYWTREFSTALLGLFPKNGEAEADHVEVNIGMASSRSVEMGRLRSSASSGALSTRRISSIREMLTARKKQKLALRSSAGFFRQCGYLLQREPLKMMRTLELRVLDFGSMVVIAVCYAFINRSIVDNNLEAVKQANTVAMMFVGVLSSLWATLFISREMPMVQREASEGVSVTAIYAVLNLYNTAVDILIRSLAYSLPFFYITGYNQTYAEFLLITFGTAWSCAGIGMLMASLVEQRSAIVLSVSITFMFGAVLNGVRPSIKELKEAANPLMYWMVFPSYNRWATEALTTQEEMANPVYNLEEKVEMNLFAYHKDNLVFAVLFLYLSGAILRLFSFAFFYKKALE</sequence>
<evidence type="ECO:0000256" key="9">
    <source>
        <dbReference type="SAM" id="Phobius"/>
    </source>
</evidence>
<evidence type="ECO:0000256" key="8">
    <source>
        <dbReference type="ARBA" id="ARBA00023136"/>
    </source>
</evidence>
<gene>
    <name evidence="13" type="ORF">CROS1456_LOCUS8233</name>
    <name evidence="14" type="ORF">HKI87_10g62240</name>
</gene>
<dbReference type="PROSITE" id="PS00018">
    <property type="entry name" value="EF_HAND_1"/>
    <property type="match status" value="1"/>
</dbReference>
<dbReference type="SMART" id="SM00054">
    <property type="entry name" value="EFh"/>
    <property type="match status" value="2"/>
</dbReference>
<organism evidence="13">
    <name type="scientific">Chloropicon roscoffensis</name>
    <dbReference type="NCBI Taxonomy" id="1461544"/>
    <lineage>
        <taxon>Eukaryota</taxon>
        <taxon>Viridiplantae</taxon>
        <taxon>Chlorophyta</taxon>
        <taxon>Chloropicophyceae</taxon>
        <taxon>Chloropicales</taxon>
        <taxon>Chloropicaceae</taxon>
        <taxon>Chloropicon</taxon>
    </lineage>
</organism>
<feature type="transmembrane region" description="Helical" evidence="9">
    <location>
        <begin position="1130"/>
        <end position="1151"/>
    </location>
</feature>
<feature type="transmembrane region" description="Helical" evidence="9">
    <location>
        <begin position="369"/>
        <end position="395"/>
    </location>
</feature>
<keyword evidence="10" id="KW-0732">Signal</keyword>
<dbReference type="InterPro" id="IPR050352">
    <property type="entry name" value="ABCG_transporters"/>
</dbReference>
<dbReference type="SUPFAM" id="SSF52540">
    <property type="entry name" value="P-loop containing nucleoside triphosphate hydrolases"/>
    <property type="match status" value="1"/>
</dbReference>
<evidence type="ECO:0000259" key="12">
    <source>
        <dbReference type="PROSITE" id="PS50893"/>
    </source>
</evidence>
<evidence type="ECO:0000256" key="1">
    <source>
        <dbReference type="ARBA" id="ARBA00004141"/>
    </source>
</evidence>
<keyword evidence="2" id="KW-0813">Transport</keyword>
<feature type="transmembrane region" description="Helical" evidence="9">
    <location>
        <begin position="1106"/>
        <end position="1123"/>
    </location>
</feature>
<dbReference type="PROSITE" id="PS50893">
    <property type="entry name" value="ABC_TRANSPORTER_2"/>
    <property type="match status" value="1"/>
</dbReference>
<dbReference type="CDD" id="cd00051">
    <property type="entry name" value="EFh"/>
    <property type="match status" value="1"/>
</dbReference>
<dbReference type="InterPro" id="IPR002048">
    <property type="entry name" value="EF_hand_dom"/>
</dbReference>
<dbReference type="Gene3D" id="3.40.50.300">
    <property type="entry name" value="P-loop containing nucleotide triphosphate hydrolases"/>
    <property type="match status" value="1"/>
</dbReference>
<dbReference type="Gene3D" id="1.10.238.10">
    <property type="entry name" value="EF-hand"/>
    <property type="match status" value="1"/>
</dbReference>
<reference evidence="14 15" key="2">
    <citation type="submission" date="2024-03" db="EMBL/GenBank/DDBJ databases">
        <title>Complete genome sequence of the green alga Chloropicon roscoffensis RCC1871.</title>
        <authorList>
            <person name="Lemieux C."/>
            <person name="Pombert J.-F."/>
            <person name="Otis C."/>
            <person name="Turmel M."/>
        </authorList>
    </citation>
    <scope>NUCLEOTIDE SEQUENCE [LARGE SCALE GENOMIC DNA]</scope>
    <source>
        <strain evidence="14 15">RCC1871</strain>
    </source>
</reference>
<dbReference type="EMBL" id="HBHZ01010684">
    <property type="protein sequence ID" value="CAE0195140.1"/>
    <property type="molecule type" value="Transcribed_RNA"/>
</dbReference>
<evidence type="ECO:0000313" key="15">
    <source>
        <dbReference type="Proteomes" id="UP001472866"/>
    </source>
</evidence>
<evidence type="ECO:0000256" key="5">
    <source>
        <dbReference type="ARBA" id="ARBA00022837"/>
    </source>
</evidence>
<dbReference type="EMBL" id="CP151510">
    <property type="protein sequence ID" value="WZN64667.1"/>
    <property type="molecule type" value="Genomic_DNA"/>
</dbReference>
<comment type="subcellular location">
    <subcellularLocation>
        <location evidence="1">Membrane</location>
        <topology evidence="1">Multi-pass membrane protein</topology>
    </subcellularLocation>
</comment>
<dbReference type="Pfam" id="PF19055">
    <property type="entry name" value="ABC2_membrane_7"/>
    <property type="match status" value="1"/>
</dbReference>
<keyword evidence="15" id="KW-1185">Reference proteome</keyword>
<dbReference type="PROSITE" id="PS50222">
    <property type="entry name" value="EF_HAND_2"/>
    <property type="match status" value="2"/>
</dbReference>
<feature type="transmembrane region" description="Helical" evidence="9">
    <location>
        <begin position="1157"/>
        <end position="1175"/>
    </location>
</feature>
<feature type="signal peptide" evidence="10">
    <location>
        <begin position="1"/>
        <end position="25"/>
    </location>
</feature>
<keyword evidence="4" id="KW-0547">Nucleotide-binding</keyword>